<gene>
    <name evidence="1" type="ORF">SDC9_149583</name>
</gene>
<proteinExistence type="predicted"/>
<name>A0A645EKR4_9ZZZZ</name>
<organism evidence="1">
    <name type="scientific">bioreactor metagenome</name>
    <dbReference type="NCBI Taxonomy" id="1076179"/>
    <lineage>
        <taxon>unclassified sequences</taxon>
        <taxon>metagenomes</taxon>
        <taxon>ecological metagenomes</taxon>
    </lineage>
</organism>
<sequence length="97" mass="10268">MTTTLTLPDGFTAKALDAAASALDAVAAGLPFQVDDLIAGAMALEWMTTNTTQPAQTYDLLHRVRVLVNGRGFARTGEGRAEAGRLVAMVRALRAEH</sequence>
<reference evidence="1" key="1">
    <citation type="submission" date="2019-08" db="EMBL/GenBank/DDBJ databases">
        <authorList>
            <person name="Kucharzyk K."/>
            <person name="Murdoch R.W."/>
            <person name="Higgins S."/>
            <person name="Loffler F."/>
        </authorList>
    </citation>
    <scope>NUCLEOTIDE SEQUENCE</scope>
</reference>
<comment type="caution">
    <text evidence="1">The sequence shown here is derived from an EMBL/GenBank/DDBJ whole genome shotgun (WGS) entry which is preliminary data.</text>
</comment>
<evidence type="ECO:0000313" key="1">
    <source>
        <dbReference type="EMBL" id="MPN02367.1"/>
    </source>
</evidence>
<dbReference type="AlphaFoldDB" id="A0A645EKR4"/>
<accession>A0A645EKR4</accession>
<dbReference type="EMBL" id="VSSQ01048311">
    <property type="protein sequence ID" value="MPN02367.1"/>
    <property type="molecule type" value="Genomic_DNA"/>
</dbReference>
<protein>
    <submittedName>
        <fullName evidence="1">Uncharacterized protein</fullName>
    </submittedName>
</protein>